<reference evidence="2 3" key="1">
    <citation type="submission" date="2020-08" db="EMBL/GenBank/DDBJ databases">
        <title>A novel species.</title>
        <authorList>
            <person name="Gao J."/>
        </authorList>
    </citation>
    <scope>NUCLEOTIDE SEQUENCE [LARGE SCALE GENOMIC DNA]</scope>
    <source>
        <strain evidence="2 3">CRPJ-33</strain>
    </source>
</reference>
<organism evidence="2 3">
    <name type="scientific">Streptomyces genisteinicus</name>
    <dbReference type="NCBI Taxonomy" id="2768068"/>
    <lineage>
        <taxon>Bacteria</taxon>
        <taxon>Bacillati</taxon>
        <taxon>Actinomycetota</taxon>
        <taxon>Actinomycetes</taxon>
        <taxon>Kitasatosporales</taxon>
        <taxon>Streptomycetaceae</taxon>
        <taxon>Streptomyces</taxon>
    </lineage>
</organism>
<dbReference type="EMBL" id="CP060825">
    <property type="protein sequence ID" value="QNP65836.1"/>
    <property type="molecule type" value="Genomic_DNA"/>
</dbReference>
<dbReference type="Proteomes" id="UP000516230">
    <property type="component" value="Chromosome"/>
</dbReference>
<gene>
    <name evidence="2" type="ORF">IAG43_24865</name>
</gene>
<dbReference type="SUPFAM" id="SSF50998">
    <property type="entry name" value="Quinoprotein alcohol dehydrogenase-like"/>
    <property type="match status" value="1"/>
</dbReference>
<dbReference type="InterPro" id="IPR039535">
    <property type="entry name" value="ASST-like"/>
</dbReference>
<name>A0A7H0HZ70_9ACTN</name>
<dbReference type="InterPro" id="IPR053143">
    <property type="entry name" value="Arylsulfate_ST"/>
</dbReference>
<proteinExistence type="predicted"/>
<dbReference type="KEGG" id="sgj:IAG43_24865"/>
<accession>A0A7H0HZ70</accession>
<protein>
    <submittedName>
        <fullName evidence="2">Uncharacterized protein</fullName>
    </submittedName>
</protein>
<dbReference type="PANTHER" id="PTHR35340">
    <property type="entry name" value="PQQ ENZYME REPEAT PROTEIN-RELATED"/>
    <property type="match status" value="1"/>
</dbReference>
<evidence type="ECO:0000313" key="2">
    <source>
        <dbReference type="EMBL" id="QNP65836.1"/>
    </source>
</evidence>
<dbReference type="AlphaFoldDB" id="A0A7H0HZ70"/>
<evidence type="ECO:0000256" key="1">
    <source>
        <dbReference type="SAM" id="MobiDB-lite"/>
    </source>
</evidence>
<dbReference type="InterPro" id="IPR011047">
    <property type="entry name" value="Quinoprotein_ADH-like_sf"/>
</dbReference>
<sequence>MNAPTDDVHYLFSPSSTYPHPFAYLVDRRARIVHAWSTPVDQADPATEPPSYLKGWNHVEVGPDGSLYALVPLHSVLRLDPSSRVVWRSDTAAHHDLHVGADGTVHVLGEEVRRVDWRGRPVTVLDNTVVVLGPDGVTRATHSLHDILASDPRTGPLVAAALDRRFLRADPADGEKALAALAPGTPGRLRLAALRDLPGAPGDLLHANTVDVLAAHPAGLWPRGAVLVSLRNLDLVAVLDLSRREVLWSWGPGVLSGQHQPSVLPNGNVLVFDNGKEVGRSRAIECDPTSGAVVWEYLATPAEALFSQVAGGCERTAGDRVLISDAQAGRALEVTRDGTTAWGFEVERLDGRGSRSRAAFYRVAGVPGDVARRVVGGRDAAYEQVARKEPGLSLRLVRDDPAAPDTGPGTGPDTGRGTRPDTPLLPEGQS</sequence>
<feature type="region of interest" description="Disordered" evidence="1">
    <location>
        <begin position="392"/>
        <end position="430"/>
    </location>
</feature>
<keyword evidence="3" id="KW-1185">Reference proteome</keyword>
<feature type="compositionally biased region" description="Basic and acidic residues" evidence="1">
    <location>
        <begin position="392"/>
        <end position="401"/>
    </location>
</feature>
<dbReference type="PANTHER" id="PTHR35340:SF5">
    <property type="entry name" value="ASST-DOMAIN-CONTAINING PROTEIN"/>
    <property type="match status" value="1"/>
</dbReference>
<dbReference type="RefSeq" id="WP_187742900.1">
    <property type="nucleotide sequence ID" value="NZ_CP060825.1"/>
</dbReference>
<evidence type="ECO:0000313" key="3">
    <source>
        <dbReference type="Proteomes" id="UP000516230"/>
    </source>
</evidence>
<dbReference type="Pfam" id="PF14269">
    <property type="entry name" value="Arylsulfotran_2"/>
    <property type="match status" value="1"/>
</dbReference>